<organism evidence="2 4">
    <name type="scientific">Staphylococcus microti</name>
    <dbReference type="NCBI Taxonomy" id="569857"/>
    <lineage>
        <taxon>Bacteria</taxon>
        <taxon>Bacillati</taxon>
        <taxon>Bacillota</taxon>
        <taxon>Bacilli</taxon>
        <taxon>Bacillales</taxon>
        <taxon>Staphylococcaceae</taxon>
        <taxon>Staphylococcus</taxon>
    </lineage>
</organism>
<dbReference type="AlphaFoldDB" id="A0A0D6XPG2"/>
<dbReference type="InterPro" id="IPR010461">
    <property type="entry name" value="ComK"/>
</dbReference>
<reference evidence="2 4" key="2">
    <citation type="submission" date="2018-06" db="EMBL/GenBank/DDBJ databases">
        <authorList>
            <consortium name="Pathogen Informatics"/>
            <person name="Doyle S."/>
        </authorList>
    </citation>
    <scope>NUCLEOTIDE SEQUENCE [LARGE SCALE GENOMIC DNA]</scope>
    <source>
        <strain evidence="2 4">NCTC13832</strain>
    </source>
</reference>
<dbReference type="GO" id="GO:0030420">
    <property type="term" value="P:establishment of competence for transformation"/>
    <property type="evidence" value="ECO:0007669"/>
    <property type="project" value="InterPro"/>
</dbReference>
<dbReference type="OrthoDB" id="2406444at2"/>
<dbReference type="Pfam" id="PF06338">
    <property type="entry name" value="ComK"/>
    <property type="match status" value="1"/>
</dbReference>
<evidence type="ECO:0000313" key="3">
    <source>
        <dbReference type="Proteomes" id="UP000032366"/>
    </source>
</evidence>
<proteinExistence type="predicted"/>
<dbReference type="Proteomes" id="UP000032366">
    <property type="component" value="Unassembled WGS sequence"/>
</dbReference>
<name>A0A0D6XPG2_9STAP</name>
<dbReference type="EMBL" id="UHDT01000001">
    <property type="protein sequence ID" value="SUM57798.1"/>
    <property type="molecule type" value="Genomic_DNA"/>
</dbReference>
<evidence type="ECO:0000313" key="1">
    <source>
        <dbReference type="EMBL" id="KIX90131.1"/>
    </source>
</evidence>
<accession>A0A0D6XPG2</accession>
<gene>
    <name evidence="2" type="ORF">NCTC13832_01489</name>
    <name evidence="1" type="ORF">TP70_09615</name>
</gene>
<reference evidence="1 3" key="1">
    <citation type="submission" date="2015-01" db="EMBL/GenBank/DDBJ databases">
        <authorList>
            <person name="Guo J."/>
        </authorList>
    </citation>
    <scope>NUCLEOTIDE SEQUENCE [LARGE SCALE GENOMIC DNA]</scope>
    <source>
        <strain evidence="1 3">DSM 22147</strain>
    </source>
</reference>
<evidence type="ECO:0000313" key="2">
    <source>
        <dbReference type="EMBL" id="SUM57798.1"/>
    </source>
</evidence>
<keyword evidence="3" id="KW-1185">Reference proteome</keyword>
<dbReference type="EMBL" id="JXWY01000100">
    <property type="protein sequence ID" value="KIX90131.1"/>
    <property type="molecule type" value="Genomic_DNA"/>
</dbReference>
<dbReference type="Proteomes" id="UP000254100">
    <property type="component" value="Unassembled WGS sequence"/>
</dbReference>
<dbReference type="RefSeq" id="WP_044361277.1">
    <property type="nucleotide sequence ID" value="NZ_JXWY01000100.1"/>
</dbReference>
<protein>
    <submittedName>
        <fullName evidence="2">ComK family protein</fullName>
    </submittedName>
</protein>
<sequence>MSYPINIAYDTLLYIRTSQHATHCLDLCFSTHLTHTTLTFHALMKHMLASHHKHWYTQKQLSRQILGKHQLMPIYISKKLILCPLQSRRAPVQYYINMQQVVGMSSHRAHTTIVFINNHRITIPYPYTVCVKKWKAAQILMQTLNH</sequence>
<evidence type="ECO:0000313" key="4">
    <source>
        <dbReference type="Proteomes" id="UP000254100"/>
    </source>
</evidence>